<reference evidence="1" key="2">
    <citation type="journal article" date="2015" name="Data Brief">
        <title>Shoot transcriptome of the giant reed, Arundo donax.</title>
        <authorList>
            <person name="Barrero R.A."/>
            <person name="Guerrero F.D."/>
            <person name="Moolhuijzen P."/>
            <person name="Goolsby J.A."/>
            <person name="Tidwell J."/>
            <person name="Bellgard S.E."/>
            <person name="Bellgard M.I."/>
        </authorList>
    </citation>
    <scope>NUCLEOTIDE SEQUENCE</scope>
    <source>
        <tissue evidence="1">Shoot tissue taken approximately 20 cm above the soil surface</tissue>
    </source>
</reference>
<protein>
    <submittedName>
        <fullName evidence="1">Uncharacterized protein</fullName>
    </submittedName>
</protein>
<accession>A0A0A9EQ95</accession>
<dbReference type="EMBL" id="GBRH01199708">
    <property type="protein sequence ID" value="JAD98187.1"/>
    <property type="molecule type" value="Transcribed_RNA"/>
</dbReference>
<reference evidence="1" key="1">
    <citation type="submission" date="2014-09" db="EMBL/GenBank/DDBJ databases">
        <authorList>
            <person name="Magalhaes I.L.F."/>
            <person name="Oliveira U."/>
            <person name="Santos F.R."/>
            <person name="Vidigal T.H.D.A."/>
            <person name="Brescovit A.D."/>
            <person name="Santos A.J."/>
        </authorList>
    </citation>
    <scope>NUCLEOTIDE SEQUENCE</scope>
    <source>
        <tissue evidence="1">Shoot tissue taken approximately 20 cm above the soil surface</tissue>
    </source>
</reference>
<name>A0A0A9EQ95_ARUDO</name>
<proteinExistence type="predicted"/>
<evidence type="ECO:0000313" key="1">
    <source>
        <dbReference type="EMBL" id="JAD98187.1"/>
    </source>
</evidence>
<organism evidence="1">
    <name type="scientific">Arundo donax</name>
    <name type="common">Giant reed</name>
    <name type="synonym">Donax arundinaceus</name>
    <dbReference type="NCBI Taxonomy" id="35708"/>
    <lineage>
        <taxon>Eukaryota</taxon>
        <taxon>Viridiplantae</taxon>
        <taxon>Streptophyta</taxon>
        <taxon>Embryophyta</taxon>
        <taxon>Tracheophyta</taxon>
        <taxon>Spermatophyta</taxon>
        <taxon>Magnoliopsida</taxon>
        <taxon>Liliopsida</taxon>
        <taxon>Poales</taxon>
        <taxon>Poaceae</taxon>
        <taxon>PACMAD clade</taxon>
        <taxon>Arundinoideae</taxon>
        <taxon>Arundineae</taxon>
        <taxon>Arundo</taxon>
    </lineage>
</organism>
<dbReference type="AlphaFoldDB" id="A0A0A9EQ95"/>
<sequence>MSQGLCLIGMDSVGNLGMVSSQFLGVILLLR</sequence>